<name>A0A3P7ITC7_STRVU</name>
<keyword evidence="2" id="KW-0812">Transmembrane</keyword>
<feature type="transmembrane region" description="Helical" evidence="2">
    <location>
        <begin position="50"/>
        <end position="71"/>
    </location>
</feature>
<evidence type="ECO:0000256" key="2">
    <source>
        <dbReference type="SAM" id="Phobius"/>
    </source>
</evidence>
<comment type="similarity">
    <text evidence="1">Belongs to the nematode receptor-like protein sre family.</text>
</comment>
<dbReference type="Proteomes" id="UP000270094">
    <property type="component" value="Unassembled WGS sequence"/>
</dbReference>
<evidence type="ECO:0000256" key="1">
    <source>
        <dbReference type="ARBA" id="ARBA00006803"/>
    </source>
</evidence>
<dbReference type="Pfam" id="PF03125">
    <property type="entry name" value="Sre"/>
    <property type="match status" value="1"/>
</dbReference>
<dbReference type="GO" id="GO:0007606">
    <property type="term" value="P:sensory perception of chemical stimulus"/>
    <property type="evidence" value="ECO:0007669"/>
    <property type="project" value="InterPro"/>
</dbReference>
<keyword evidence="2" id="KW-1133">Transmembrane helix</keyword>
<protein>
    <recommendedName>
        <fullName evidence="5">G-protein coupled receptors family 1 profile domain-containing protein</fullName>
    </recommendedName>
</protein>
<sequence>MESNALTLDVWNYVLFTLENFLNLLFIVVVCLLFYICVAQRNLHINFRCLLALTGAGYLICALLRFIIVTARMCCIGQRVTPLINQLLIGQAIGGNLSILAWLIVVFERAIATAFFSRYEKSCNNWIAPSLLSASVILLVAIVCCTLIFGNIGNVEIVWMGLQIFIVGLCFVALAIIVLFNLSAYRKRHNTMMELTNRYQLDENIRGGRYLIPVALNDVIVKITYILLWSYSIFFTDIPLGFDTTHLSHAYDLLGAYQRVFFGLALTIRSQKLDHLFRRPKKAMKVIEKQVTATTRYYNDLKGMWS</sequence>
<dbReference type="InterPro" id="IPR052860">
    <property type="entry name" value="NRL-GPCR1"/>
</dbReference>
<keyword evidence="4" id="KW-1185">Reference proteome</keyword>
<feature type="transmembrane region" description="Helical" evidence="2">
    <location>
        <begin position="158"/>
        <end position="182"/>
    </location>
</feature>
<gene>
    <name evidence="3" type="ORF">SVUK_LOCUS11358</name>
</gene>
<dbReference type="InterPro" id="IPR004151">
    <property type="entry name" value="7TM_GPCR_serpentine_rcpt_Sre"/>
</dbReference>
<accession>A0A3P7ITC7</accession>
<dbReference type="PANTHER" id="PTHR47521">
    <property type="entry name" value="SERPENTINE RECEPTOR, CLASS E (EPSILON)-RELATED"/>
    <property type="match status" value="1"/>
</dbReference>
<keyword evidence="2" id="KW-0472">Membrane</keyword>
<reference evidence="3 4" key="1">
    <citation type="submission" date="2018-11" db="EMBL/GenBank/DDBJ databases">
        <authorList>
            <consortium name="Pathogen Informatics"/>
        </authorList>
    </citation>
    <scope>NUCLEOTIDE SEQUENCE [LARGE SCALE GENOMIC DNA]</scope>
</reference>
<dbReference type="EMBL" id="UYYB01096843">
    <property type="protein sequence ID" value="VDM76360.1"/>
    <property type="molecule type" value="Genomic_DNA"/>
</dbReference>
<organism evidence="3 4">
    <name type="scientific">Strongylus vulgaris</name>
    <name type="common">Blood worm</name>
    <dbReference type="NCBI Taxonomy" id="40348"/>
    <lineage>
        <taxon>Eukaryota</taxon>
        <taxon>Metazoa</taxon>
        <taxon>Ecdysozoa</taxon>
        <taxon>Nematoda</taxon>
        <taxon>Chromadorea</taxon>
        <taxon>Rhabditida</taxon>
        <taxon>Rhabditina</taxon>
        <taxon>Rhabditomorpha</taxon>
        <taxon>Strongyloidea</taxon>
        <taxon>Strongylidae</taxon>
        <taxon>Strongylus</taxon>
    </lineage>
</organism>
<feature type="transmembrane region" description="Helical" evidence="2">
    <location>
        <begin position="20"/>
        <end position="38"/>
    </location>
</feature>
<proteinExistence type="inferred from homology"/>
<feature type="transmembrane region" description="Helical" evidence="2">
    <location>
        <begin position="83"/>
        <end position="105"/>
    </location>
</feature>
<evidence type="ECO:0008006" key="5">
    <source>
        <dbReference type="Google" id="ProtNLM"/>
    </source>
</evidence>
<dbReference type="GO" id="GO:0016020">
    <property type="term" value="C:membrane"/>
    <property type="evidence" value="ECO:0007669"/>
    <property type="project" value="InterPro"/>
</dbReference>
<evidence type="ECO:0000313" key="4">
    <source>
        <dbReference type="Proteomes" id="UP000270094"/>
    </source>
</evidence>
<feature type="transmembrane region" description="Helical" evidence="2">
    <location>
        <begin position="126"/>
        <end position="152"/>
    </location>
</feature>
<dbReference type="PANTHER" id="PTHR47521:SF7">
    <property type="entry name" value="SERPENTINE RECEPTOR CLASS EPSILON-6"/>
    <property type="match status" value="1"/>
</dbReference>
<dbReference type="OrthoDB" id="5836625at2759"/>
<evidence type="ECO:0000313" key="3">
    <source>
        <dbReference type="EMBL" id="VDM76360.1"/>
    </source>
</evidence>
<dbReference type="AlphaFoldDB" id="A0A3P7ITC7"/>